<keyword evidence="1" id="KW-0472">Membrane</keyword>
<dbReference type="AlphaFoldDB" id="A0A9W7A5D3"/>
<protein>
    <submittedName>
        <fullName evidence="2">Uncharacterized protein</fullName>
    </submittedName>
</protein>
<feature type="transmembrane region" description="Helical" evidence="1">
    <location>
        <begin position="26"/>
        <end position="44"/>
    </location>
</feature>
<evidence type="ECO:0000313" key="3">
    <source>
        <dbReference type="Proteomes" id="UP001165122"/>
    </source>
</evidence>
<keyword evidence="1" id="KW-1133">Transmembrane helix</keyword>
<sequence length="137" mass="15393">MKDTEKENKKKFLIEIAKKHRTLAKMSRIGVAVKMLLALSLGYFDILTDFLVAKSYYDSGKFDTAYATAGFAILAIVIQALRTFKQYGKKSWKLRYGRTLAALLGLGQLVEGAAVWTGREDSDLLVSDHGDHLEYRV</sequence>
<reference evidence="3" key="1">
    <citation type="journal article" date="2023" name="Commun. Biol.">
        <title>Genome analysis of Parmales, the sister group of diatoms, reveals the evolutionary specialization of diatoms from phago-mixotrophs to photoautotrophs.</title>
        <authorList>
            <person name="Ban H."/>
            <person name="Sato S."/>
            <person name="Yoshikawa S."/>
            <person name="Yamada K."/>
            <person name="Nakamura Y."/>
            <person name="Ichinomiya M."/>
            <person name="Sato N."/>
            <person name="Blanc-Mathieu R."/>
            <person name="Endo H."/>
            <person name="Kuwata A."/>
            <person name="Ogata H."/>
        </authorList>
    </citation>
    <scope>NUCLEOTIDE SEQUENCE [LARGE SCALE GENOMIC DNA]</scope>
    <source>
        <strain evidence="3">NIES 3700</strain>
    </source>
</reference>
<dbReference type="OrthoDB" id="10504118at2759"/>
<dbReference type="Proteomes" id="UP001165122">
    <property type="component" value="Unassembled WGS sequence"/>
</dbReference>
<keyword evidence="1" id="KW-0812">Transmembrane</keyword>
<evidence type="ECO:0000256" key="1">
    <source>
        <dbReference type="SAM" id="Phobius"/>
    </source>
</evidence>
<feature type="transmembrane region" description="Helical" evidence="1">
    <location>
        <begin position="64"/>
        <end position="84"/>
    </location>
</feature>
<name>A0A9W7A5D3_9STRA</name>
<organism evidence="2 3">
    <name type="scientific">Triparma laevis f. longispina</name>
    <dbReference type="NCBI Taxonomy" id="1714387"/>
    <lineage>
        <taxon>Eukaryota</taxon>
        <taxon>Sar</taxon>
        <taxon>Stramenopiles</taxon>
        <taxon>Ochrophyta</taxon>
        <taxon>Bolidophyceae</taxon>
        <taxon>Parmales</taxon>
        <taxon>Triparmaceae</taxon>
        <taxon>Triparma</taxon>
    </lineage>
</organism>
<evidence type="ECO:0000313" key="2">
    <source>
        <dbReference type="EMBL" id="GMH64396.1"/>
    </source>
</evidence>
<feature type="transmembrane region" description="Helical" evidence="1">
    <location>
        <begin position="96"/>
        <end position="116"/>
    </location>
</feature>
<proteinExistence type="predicted"/>
<accession>A0A9W7A5D3</accession>
<dbReference type="EMBL" id="BRXW01000542">
    <property type="protein sequence ID" value="GMH64396.1"/>
    <property type="molecule type" value="Genomic_DNA"/>
</dbReference>
<keyword evidence="3" id="KW-1185">Reference proteome</keyword>
<comment type="caution">
    <text evidence="2">The sequence shown here is derived from an EMBL/GenBank/DDBJ whole genome shotgun (WGS) entry which is preliminary data.</text>
</comment>
<gene>
    <name evidence="2" type="ORF">TrLO_g8289</name>
</gene>